<feature type="non-terminal residue" evidence="5">
    <location>
        <position position="96"/>
    </location>
</feature>
<protein>
    <submittedName>
        <fullName evidence="5">Amino acid transporter</fullName>
    </submittedName>
</protein>
<dbReference type="EMBL" id="JTDY01007860">
    <property type="protein sequence ID" value="KOB64903.1"/>
    <property type="molecule type" value="Genomic_DNA"/>
</dbReference>
<dbReference type="AlphaFoldDB" id="A0A0L7KNL5"/>
<evidence type="ECO:0000313" key="6">
    <source>
        <dbReference type="Proteomes" id="UP000037510"/>
    </source>
</evidence>
<keyword evidence="1 4" id="KW-0812">Transmembrane</keyword>
<dbReference type="STRING" id="104452.A0A0L7KNL5"/>
<dbReference type="Gene3D" id="1.10.3860.10">
    <property type="entry name" value="Sodium:dicarboxylate symporter"/>
    <property type="match status" value="1"/>
</dbReference>
<evidence type="ECO:0000256" key="3">
    <source>
        <dbReference type="ARBA" id="ARBA00023136"/>
    </source>
</evidence>
<evidence type="ECO:0000256" key="1">
    <source>
        <dbReference type="ARBA" id="ARBA00022692"/>
    </source>
</evidence>
<evidence type="ECO:0000313" key="5">
    <source>
        <dbReference type="EMBL" id="KOB64903.1"/>
    </source>
</evidence>
<comment type="caution">
    <text evidence="5">The sequence shown here is derived from an EMBL/GenBank/DDBJ whole genome shotgun (WGS) entry which is preliminary data.</text>
</comment>
<feature type="transmembrane region" description="Helical" evidence="4">
    <location>
        <begin position="15"/>
        <end position="38"/>
    </location>
</feature>
<gene>
    <name evidence="5" type="ORF">OBRU01_23348</name>
</gene>
<dbReference type="Proteomes" id="UP000037510">
    <property type="component" value="Unassembled WGS sequence"/>
</dbReference>
<sequence>MEIPSFADLVGRLGLYFVTVLLGLFLHGFGTLSILFILATKKLPCRYIARMGQLFTNSLGQDFMEDHQGDDFSNQLLEATADRTLPGAACNASFFE</sequence>
<dbReference type="InterPro" id="IPR036458">
    <property type="entry name" value="Na:dicarbo_symporter_sf"/>
</dbReference>
<evidence type="ECO:0000256" key="2">
    <source>
        <dbReference type="ARBA" id="ARBA00022989"/>
    </source>
</evidence>
<keyword evidence="6" id="KW-1185">Reference proteome</keyword>
<evidence type="ECO:0000256" key="4">
    <source>
        <dbReference type="SAM" id="Phobius"/>
    </source>
</evidence>
<keyword evidence="3 4" id="KW-0472">Membrane</keyword>
<proteinExistence type="predicted"/>
<organism evidence="5 6">
    <name type="scientific">Operophtera brumata</name>
    <name type="common">Winter moth</name>
    <name type="synonym">Phalaena brumata</name>
    <dbReference type="NCBI Taxonomy" id="104452"/>
    <lineage>
        <taxon>Eukaryota</taxon>
        <taxon>Metazoa</taxon>
        <taxon>Ecdysozoa</taxon>
        <taxon>Arthropoda</taxon>
        <taxon>Hexapoda</taxon>
        <taxon>Insecta</taxon>
        <taxon>Pterygota</taxon>
        <taxon>Neoptera</taxon>
        <taxon>Endopterygota</taxon>
        <taxon>Lepidoptera</taxon>
        <taxon>Glossata</taxon>
        <taxon>Ditrysia</taxon>
        <taxon>Geometroidea</taxon>
        <taxon>Geometridae</taxon>
        <taxon>Larentiinae</taxon>
        <taxon>Operophtera</taxon>
    </lineage>
</organism>
<dbReference type="GO" id="GO:0016020">
    <property type="term" value="C:membrane"/>
    <property type="evidence" value="ECO:0007669"/>
    <property type="project" value="InterPro"/>
</dbReference>
<keyword evidence="2 4" id="KW-1133">Transmembrane helix</keyword>
<dbReference type="GO" id="GO:0015293">
    <property type="term" value="F:symporter activity"/>
    <property type="evidence" value="ECO:0007669"/>
    <property type="project" value="InterPro"/>
</dbReference>
<accession>A0A0L7KNL5</accession>
<name>A0A0L7KNL5_OPEBR</name>
<reference evidence="5 6" key="1">
    <citation type="journal article" date="2015" name="Genome Biol. Evol.">
        <title>The genome of winter moth (Operophtera brumata) provides a genomic perspective on sexual dimorphism and phenology.</title>
        <authorList>
            <person name="Derks M.F."/>
            <person name="Smit S."/>
            <person name="Salis L."/>
            <person name="Schijlen E."/>
            <person name="Bossers A."/>
            <person name="Mateman C."/>
            <person name="Pijl A.S."/>
            <person name="de Ridder D."/>
            <person name="Groenen M.A."/>
            <person name="Visser M.E."/>
            <person name="Megens H.J."/>
        </authorList>
    </citation>
    <scope>NUCLEOTIDE SEQUENCE [LARGE SCALE GENOMIC DNA]</scope>
    <source>
        <strain evidence="5">WM2013NL</strain>
        <tissue evidence="5">Head and thorax</tissue>
    </source>
</reference>